<feature type="domain" description="O-antigen ligase-related" evidence="6">
    <location>
        <begin position="230"/>
        <end position="358"/>
    </location>
</feature>
<comment type="subcellular location">
    <subcellularLocation>
        <location evidence="1">Membrane</location>
        <topology evidence="1">Multi-pass membrane protein</topology>
    </subcellularLocation>
</comment>
<evidence type="ECO:0000313" key="8">
    <source>
        <dbReference type="Proteomes" id="UP000292118"/>
    </source>
</evidence>
<dbReference type="GO" id="GO:0016874">
    <property type="term" value="F:ligase activity"/>
    <property type="evidence" value="ECO:0007669"/>
    <property type="project" value="UniProtKB-KW"/>
</dbReference>
<dbReference type="InterPro" id="IPR051533">
    <property type="entry name" value="WaaL-like"/>
</dbReference>
<feature type="transmembrane region" description="Helical" evidence="5">
    <location>
        <begin position="155"/>
        <end position="176"/>
    </location>
</feature>
<dbReference type="PANTHER" id="PTHR37422:SF23">
    <property type="entry name" value="TEICHURONIC ACID BIOSYNTHESIS PROTEIN TUAE"/>
    <property type="match status" value="1"/>
</dbReference>
<reference evidence="7 8" key="1">
    <citation type="submission" date="2019-01" db="EMBL/GenBank/DDBJ databases">
        <title>Genome sequencing of strain FW10M-9.</title>
        <authorList>
            <person name="Heo J."/>
            <person name="Kim S.-J."/>
            <person name="Kim J.-S."/>
            <person name="Hong S.-B."/>
            <person name="Kwon S.-W."/>
        </authorList>
    </citation>
    <scope>NUCLEOTIDE SEQUENCE [LARGE SCALE GENOMIC DNA]</scope>
    <source>
        <strain evidence="7 8">FW10M-9</strain>
    </source>
</reference>
<organism evidence="7 8">
    <name type="scientific">Xylanimonas protaetiae</name>
    <dbReference type="NCBI Taxonomy" id="2509457"/>
    <lineage>
        <taxon>Bacteria</taxon>
        <taxon>Bacillati</taxon>
        <taxon>Actinomycetota</taxon>
        <taxon>Actinomycetes</taxon>
        <taxon>Micrococcales</taxon>
        <taxon>Promicromonosporaceae</taxon>
        <taxon>Xylanimonas</taxon>
    </lineage>
</organism>
<feature type="transmembrane region" description="Helical" evidence="5">
    <location>
        <begin position="37"/>
        <end position="62"/>
    </location>
</feature>
<evidence type="ECO:0000259" key="6">
    <source>
        <dbReference type="Pfam" id="PF04932"/>
    </source>
</evidence>
<gene>
    <name evidence="7" type="ORF">ET471_02360</name>
</gene>
<dbReference type="EMBL" id="CP035493">
    <property type="protein sequence ID" value="QAY69028.1"/>
    <property type="molecule type" value="Genomic_DNA"/>
</dbReference>
<dbReference type="OrthoDB" id="3837781at2"/>
<dbReference type="PANTHER" id="PTHR37422">
    <property type="entry name" value="TEICHURONIC ACID BIOSYNTHESIS PROTEIN TUAE"/>
    <property type="match status" value="1"/>
</dbReference>
<keyword evidence="3 5" id="KW-1133">Transmembrane helix</keyword>
<protein>
    <submittedName>
        <fullName evidence="7">O-antigen ligase domain-containing protein</fullName>
    </submittedName>
</protein>
<dbReference type="Proteomes" id="UP000292118">
    <property type="component" value="Chromosome"/>
</dbReference>
<evidence type="ECO:0000256" key="4">
    <source>
        <dbReference type="ARBA" id="ARBA00023136"/>
    </source>
</evidence>
<keyword evidence="4 5" id="KW-0472">Membrane</keyword>
<dbReference type="RefSeq" id="WP_129186428.1">
    <property type="nucleotide sequence ID" value="NZ_CP035493.1"/>
</dbReference>
<dbReference type="Pfam" id="PF04932">
    <property type="entry name" value="Wzy_C"/>
    <property type="match status" value="1"/>
</dbReference>
<feature type="transmembrane region" description="Helical" evidence="5">
    <location>
        <begin position="269"/>
        <end position="287"/>
    </location>
</feature>
<feature type="transmembrane region" description="Helical" evidence="5">
    <location>
        <begin position="12"/>
        <end position="30"/>
    </location>
</feature>
<proteinExistence type="predicted"/>
<feature type="transmembrane region" description="Helical" evidence="5">
    <location>
        <begin position="130"/>
        <end position="148"/>
    </location>
</feature>
<feature type="transmembrane region" description="Helical" evidence="5">
    <location>
        <begin position="222"/>
        <end position="241"/>
    </location>
</feature>
<evidence type="ECO:0000313" key="7">
    <source>
        <dbReference type="EMBL" id="QAY69028.1"/>
    </source>
</evidence>
<dbReference type="AlphaFoldDB" id="A0A4P6FEJ5"/>
<feature type="transmembrane region" description="Helical" evidence="5">
    <location>
        <begin position="346"/>
        <end position="369"/>
    </location>
</feature>
<evidence type="ECO:0000256" key="3">
    <source>
        <dbReference type="ARBA" id="ARBA00022989"/>
    </source>
</evidence>
<keyword evidence="8" id="KW-1185">Reference proteome</keyword>
<dbReference type="InterPro" id="IPR007016">
    <property type="entry name" value="O-antigen_ligase-rel_domated"/>
</dbReference>
<dbReference type="GO" id="GO:0016020">
    <property type="term" value="C:membrane"/>
    <property type="evidence" value="ECO:0007669"/>
    <property type="project" value="UniProtKB-SubCell"/>
</dbReference>
<feature type="transmembrane region" description="Helical" evidence="5">
    <location>
        <begin position="103"/>
        <end position="124"/>
    </location>
</feature>
<name>A0A4P6FEJ5_9MICO</name>
<evidence type="ECO:0000256" key="5">
    <source>
        <dbReference type="SAM" id="Phobius"/>
    </source>
</evidence>
<keyword evidence="7" id="KW-0436">Ligase</keyword>
<feature type="transmembrane region" description="Helical" evidence="5">
    <location>
        <begin position="74"/>
        <end position="91"/>
    </location>
</feature>
<feature type="transmembrane region" description="Helical" evidence="5">
    <location>
        <begin position="395"/>
        <end position="418"/>
    </location>
</feature>
<dbReference type="KEGG" id="xya:ET471_02360"/>
<evidence type="ECO:0000256" key="2">
    <source>
        <dbReference type="ARBA" id="ARBA00022692"/>
    </source>
</evidence>
<sequence length="441" mass="47191">MRDVFHARRPDLATVWLGLFAGAAAVAYLLPRSTTLALVVAVVIALVGVVVWNPVVLPVVAMPLLVDADRIGDLSVSDFLLFGSFWVAVLFGRRPFSRTLRNLLWCVAVYQVASLFAVIAHVYPKNTIEWFHAFLITGGALVVGWAIGASGKAGWGLGLFVGMCVLISINAIQGGIVQLSGGVWPLHAVYPSWPFALHKNFAGPTVAVGTLIAFARPAWLGWKARFAVPAFVICLLGVFFIQSRQSLVGLGVSMLVVALRPGRQRPRGAGVLLMLIVPVALYVMSSVNADLTDADGFNSTTERAVGLDIGWQAWHDNPLFGAGLRWFVADRGYPGFQPPNAVVETLSSVGVVGLAGFVVMMIGAVVIAWRLPREFGTLAAALTVQRIVQSQFDQFWVGAHVSIPFVVLGVCVGAAAYAERRRSEEPSLPLSPSVTPAQQGT</sequence>
<keyword evidence="2 5" id="KW-0812">Transmembrane</keyword>
<accession>A0A4P6FEJ5</accession>
<evidence type="ECO:0000256" key="1">
    <source>
        <dbReference type="ARBA" id="ARBA00004141"/>
    </source>
</evidence>
<feature type="transmembrane region" description="Helical" evidence="5">
    <location>
        <begin position="196"/>
        <end position="215"/>
    </location>
</feature>